<sequence length="229" mass="25761">MHNSLGMELVHVPAANLQVCRHETRVRDYRVFVRETRREWPRTGFHQTDTHPAVNVSWRDAQAFCEWLSAREGRRYRLPTDAEWSTLAGVRHLEPRGVSPKVQPQLPGRHPFGKRPLAAGDANLCDTAFGKSEFGEGYEARWISDCNDGYAATAPVGSFKADANGLCDLSGNVWEWCVDWYDPPKNTLKVLRGASWRTGNPERIWASYGGPDPPGCRIDSAGFRIVLEP</sequence>
<dbReference type="Gene3D" id="3.90.1580.10">
    <property type="entry name" value="paralog of FGE (formylglycine-generating enzyme)"/>
    <property type="match status" value="1"/>
</dbReference>
<dbReference type="PANTHER" id="PTHR23150:SF19">
    <property type="entry name" value="FORMYLGLYCINE-GENERATING ENZYME"/>
    <property type="match status" value="1"/>
</dbReference>
<keyword evidence="3" id="KW-1185">Reference proteome</keyword>
<dbReference type="Proteomes" id="UP000321577">
    <property type="component" value="Unassembled WGS sequence"/>
</dbReference>
<evidence type="ECO:0000313" key="2">
    <source>
        <dbReference type="EMBL" id="GEP43282.1"/>
    </source>
</evidence>
<dbReference type="GO" id="GO:0120147">
    <property type="term" value="F:formylglycine-generating oxidase activity"/>
    <property type="evidence" value="ECO:0007669"/>
    <property type="project" value="TreeGrafter"/>
</dbReference>
<dbReference type="AlphaFoldDB" id="A0A512M978"/>
<name>A0A512M978_9BACT</name>
<dbReference type="InterPro" id="IPR051043">
    <property type="entry name" value="Sulfatase_Mod_Factor_Kinase"/>
</dbReference>
<feature type="domain" description="Sulfatase-modifying factor enzyme-like" evidence="1">
    <location>
        <begin position="36"/>
        <end position="226"/>
    </location>
</feature>
<organism evidence="2 3">
    <name type="scientific">Brevifollis gellanilyticus</name>
    <dbReference type="NCBI Taxonomy" id="748831"/>
    <lineage>
        <taxon>Bacteria</taxon>
        <taxon>Pseudomonadati</taxon>
        <taxon>Verrucomicrobiota</taxon>
        <taxon>Verrucomicrobiia</taxon>
        <taxon>Verrucomicrobiales</taxon>
        <taxon>Verrucomicrobiaceae</taxon>
    </lineage>
</organism>
<dbReference type="InterPro" id="IPR016187">
    <property type="entry name" value="CTDL_fold"/>
</dbReference>
<dbReference type="InterPro" id="IPR005532">
    <property type="entry name" value="SUMF_dom"/>
</dbReference>
<reference evidence="2 3" key="1">
    <citation type="submission" date="2019-07" db="EMBL/GenBank/DDBJ databases">
        <title>Whole genome shotgun sequence of Brevifollis gellanilyticus NBRC 108608.</title>
        <authorList>
            <person name="Hosoyama A."/>
            <person name="Uohara A."/>
            <person name="Ohji S."/>
            <person name="Ichikawa N."/>
        </authorList>
    </citation>
    <scope>NUCLEOTIDE SEQUENCE [LARGE SCALE GENOMIC DNA]</scope>
    <source>
        <strain evidence="2 3">NBRC 108608</strain>
    </source>
</reference>
<proteinExistence type="predicted"/>
<evidence type="ECO:0000259" key="1">
    <source>
        <dbReference type="Pfam" id="PF03781"/>
    </source>
</evidence>
<accession>A0A512M978</accession>
<dbReference type="SUPFAM" id="SSF56436">
    <property type="entry name" value="C-type lectin-like"/>
    <property type="match status" value="1"/>
</dbReference>
<gene>
    <name evidence="2" type="ORF">BGE01nite_25730</name>
</gene>
<evidence type="ECO:0000313" key="3">
    <source>
        <dbReference type="Proteomes" id="UP000321577"/>
    </source>
</evidence>
<dbReference type="Pfam" id="PF03781">
    <property type="entry name" value="FGE-sulfatase"/>
    <property type="match status" value="1"/>
</dbReference>
<dbReference type="EMBL" id="BKAG01000016">
    <property type="protein sequence ID" value="GEP43282.1"/>
    <property type="molecule type" value="Genomic_DNA"/>
</dbReference>
<comment type="caution">
    <text evidence="2">The sequence shown here is derived from an EMBL/GenBank/DDBJ whole genome shotgun (WGS) entry which is preliminary data.</text>
</comment>
<protein>
    <recommendedName>
        <fullName evidence="1">Sulfatase-modifying factor enzyme-like domain-containing protein</fullName>
    </recommendedName>
</protein>
<dbReference type="PANTHER" id="PTHR23150">
    <property type="entry name" value="SULFATASE MODIFYING FACTOR 1, 2"/>
    <property type="match status" value="1"/>
</dbReference>
<dbReference type="InterPro" id="IPR042095">
    <property type="entry name" value="SUMF_sf"/>
</dbReference>